<sequence>MDVIGLVLTVLGILGMAAHVQGLLPAAKIVILSQTLALTNSLLLLVEEFGNATIANEYIDRYNEAELQFFRLRIEANEAHGFFAQVRVAIFDRLAWKLEDLHRNIDAVRRDVEMALDSLYLSNNVADENEAAMTLRPGTADVMEVEIAPSEEGDITELSVGELEARFGVGPMLMLGVGEIILSTGGNAGAAAASPEDESEV</sequence>
<dbReference type="EMBL" id="MU275925">
    <property type="protein sequence ID" value="KAI0046459.1"/>
    <property type="molecule type" value="Genomic_DNA"/>
</dbReference>
<accession>A0ACB8RQL9</accession>
<keyword evidence="2" id="KW-1185">Reference proteome</keyword>
<reference evidence="1" key="2">
    <citation type="journal article" date="2022" name="New Phytol.">
        <title>Evolutionary transition to the ectomycorrhizal habit in the genomes of a hyperdiverse lineage of mushroom-forming fungi.</title>
        <authorList>
            <person name="Looney B."/>
            <person name="Miyauchi S."/>
            <person name="Morin E."/>
            <person name="Drula E."/>
            <person name="Courty P.E."/>
            <person name="Kohler A."/>
            <person name="Kuo A."/>
            <person name="LaButti K."/>
            <person name="Pangilinan J."/>
            <person name="Lipzen A."/>
            <person name="Riley R."/>
            <person name="Andreopoulos W."/>
            <person name="He G."/>
            <person name="Johnson J."/>
            <person name="Nolan M."/>
            <person name="Tritt A."/>
            <person name="Barry K.W."/>
            <person name="Grigoriev I.V."/>
            <person name="Nagy L.G."/>
            <person name="Hibbett D."/>
            <person name="Henrissat B."/>
            <person name="Matheny P.B."/>
            <person name="Labbe J."/>
            <person name="Martin F.M."/>
        </authorList>
    </citation>
    <scope>NUCLEOTIDE SEQUENCE</scope>
    <source>
        <strain evidence="1">FP105234-sp</strain>
    </source>
</reference>
<dbReference type="Proteomes" id="UP000814033">
    <property type="component" value="Unassembled WGS sequence"/>
</dbReference>
<evidence type="ECO:0000313" key="1">
    <source>
        <dbReference type="EMBL" id="KAI0046459.1"/>
    </source>
</evidence>
<name>A0ACB8RQL9_9AGAM</name>
<gene>
    <name evidence="1" type="ORF">FA95DRAFT_1560101</name>
</gene>
<organism evidence="1 2">
    <name type="scientific">Auriscalpium vulgare</name>
    <dbReference type="NCBI Taxonomy" id="40419"/>
    <lineage>
        <taxon>Eukaryota</taxon>
        <taxon>Fungi</taxon>
        <taxon>Dikarya</taxon>
        <taxon>Basidiomycota</taxon>
        <taxon>Agaricomycotina</taxon>
        <taxon>Agaricomycetes</taxon>
        <taxon>Russulales</taxon>
        <taxon>Auriscalpiaceae</taxon>
        <taxon>Auriscalpium</taxon>
    </lineage>
</organism>
<proteinExistence type="predicted"/>
<comment type="caution">
    <text evidence="1">The sequence shown here is derived from an EMBL/GenBank/DDBJ whole genome shotgun (WGS) entry which is preliminary data.</text>
</comment>
<protein>
    <submittedName>
        <fullName evidence="1">Uncharacterized protein</fullName>
    </submittedName>
</protein>
<evidence type="ECO:0000313" key="2">
    <source>
        <dbReference type="Proteomes" id="UP000814033"/>
    </source>
</evidence>
<reference evidence="1" key="1">
    <citation type="submission" date="2021-02" db="EMBL/GenBank/DDBJ databases">
        <authorList>
            <consortium name="DOE Joint Genome Institute"/>
            <person name="Ahrendt S."/>
            <person name="Looney B.P."/>
            <person name="Miyauchi S."/>
            <person name="Morin E."/>
            <person name="Drula E."/>
            <person name="Courty P.E."/>
            <person name="Chicoki N."/>
            <person name="Fauchery L."/>
            <person name="Kohler A."/>
            <person name="Kuo A."/>
            <person name="Labutti K."/>
            <person name="Pangilinan J."/>
            <person name="Lipzen A."/>
            <person name="Riley R."/>
            <person name="Andreopoulos W."/>
            <person name="He G."/>
            <person name="Johnson J."/>
            <person name="Barry K.W."/>
            <person name="Grigoriev I.V."/>
            <person name="Nagy L."/>
            <person name="Hibbett D."/>
            <person name="Henrissat B."/>
            <person name="Matheny P.B."/>
            <person name="Labbe J."/>
            <person name="Martin F."/>
        </authorList>
    </citation>
    <scope>NUCLEOTIDE SEQUENCE</scope>
    <source>
        <strain evidence="1">FP105234-sp</strain>
    </source>
</reference>